<keyword evidence="6" id="KW-0004">4Fe-4S</keyword>
<dbReference type="RefSeq" id="WP_343132141.1">
    <property type="nucleotide sequence ID" value="NZ_JBCITK010000001.1"/>
</dbReference>
<dbReference type="InterPro" id="IPR052034">
    <property type="entry name" value="NasD-like"/>
</dbReference>
<dbReference type="InterPro" id="IPR041575">
    <property type="entry name" value="Rubredoxin_C"/>
</dbReference>
<keyword evidence="9" id="KW-0001">2Fe-2S</keyword>
<dbReference type="CDD" id="cd19944">
    <property type="entry name" value="NirB_Fer2_BFD-like_2"/>
    <property type="match status" value="1"/>
</dbReference>
<protein>
    <submittedName>
        <fullName evidence="23">Nitrite reductase large subunit NirB</fullName>
    </submittedName>
</protein>
<evidence type="ECO:0000256" key="12">
    <source>
        <dbReference type="ARBA" id="ARBA00023002"/>
    </source>
</evidence>
<dbReference type="InterPro" id="IPR017121">
    <property type="entry name" value="Nitrite_Rdtase_lsu"/>
</dbReference>
<dbReference type="InterPro" id="IPR012744">
    <property type="entry name" value="Nitri_red_NirB"/>
</dbReference>
<evidence type="ECO:0000259" key="21">
    <source>
        <dbReference type="Pfam" id="PF07992"/>
    </source>
</evidence>
<dbReference type="CDD" id="cd19943">
    <property type="entry name" value="NirB_Fer2_BFD-like_1"/>
    <property type="match status" value="1"/>
</dbReference>
<dbReference type="InterPro" id="IPR006066">
    <property type="entry name" value="NO2/SO3_Rdtase_FeS/sirohaem_BS"/>
</dbReference>
<dbReference type="Pfam" id="PF01077">
    <property type="entry name" value="NIR_SIR"/>
    <property type="match status" value="1"/>
</dbReference>
<proteinExistence type="inferred from homology"/>
<keyword evidence="12" id="KW-0560">Oxidoreductase</keyword>
<comment type="pathway">
    <text evidence="4">Nitrogen metabolism; nitrate reduction (assimilation).</text>
</comment>
<dbReference type="Gene3D" id="3.30.390.30">
    <property type="match status" value="1"/>
</dbReference>
<evidence type="ECO:0000256" key="6">
    <source>
        <dbReference type="ARBA" id="ARBA00022485"/>
    </source>
</evidence>
<comment type="cofactor">
    <cofactor evidence="3 17">
        <name>FAD</name>
        <dbReference type="ChEBI" id="CHEBI:57692"/>
    </cofactor>
</comment>
<keyword evidence="14" id="KW-0411">Iron-sulfur</keyword>
<keyword evidence="24" id="KW-1185">Reference proteome</keyword>
<dbReference type="InterPro" id="IPR041854">
    <property type="entry name" value="BFD-like_2Fe2S-bd_dom_sf"/>
</dbReference>
<evidence type="ECO:0000256" key="11">
    <source>
        <dbReference type="ARBA" id="ARBA00022827"/>
    </source>
</evidence>
<dbReference type="InterPro" id="IPR016156">
    <property type="entry name" value="FAD/NAD-linked_Rdtase_dimer_sf"/>
</dbReference>
<dbReference type="SUPFAM" id="SSF55124">
    <property type="entry name" value="Nitrite/Sulfite reductase N-terminal domain-like"/>
    <property type="match status" value="1"/>
</dbReference>
<evidence type="ECO:0000256" key="15">
    <source>
        <dbReference type="ARBA" id="ARBA00023063"/>
    </source>
</evidence>
<evidence type="ECO:0000313" key="23">
    <source>
        <dbReference type="EMBL" id="MEN0645161.1"/>
    </source>
</evidence>
<name>A0ABU9VQK9_9BACI</name>
<evidence type="ECO:0000256" key="2">
    <source>
        <dbReference type="ARBA" id="ARBA00001966"/>
    </source>
</evidence>
<evidence type="ECO:0000256" key="3">
    <source>
        <dbReference type="ARBA" id="ARBA00001974"/>
    </source>
</evidence>
<dbReference type="InterPro" id="IPR005117">
    <property type="entry name" value="NiRdtase/SiRdtase_haem-b_fer"/>
</dbReference>
<feature type="domain" description="FAD/NAD(P)-binding" evidence="21">
    <location>
        <begin position="5"/>
        <end position="280"/>
    </location>
</feature>
<evidence type="ECO:0000256" key="1">
    <source>
        <dbReference type="ARBA" id="ARBA00001929"/>
    </source>
</evidence>
<evidence type="ECO:0000256" key="5">
    <source>
        <dbReference type="ARBA" id="ARBA00010429"/>
    </source>
</evidence>
<comment type="cofactor">
    <cofactor evidence="1">
        <name>siroheme</name>
        <dbReference type="ChEBI" id="CHEBI:60052"/>
    </cofactor>
</comment>
<dbReference type="PANTHER" id="PTHR43809">
    <property type="entry name" value="NITRITE REDUCTASE (NADH) LARGE SUBUNIT"/>
    <property type="match status" value="1"/>
</dbReference>
<accession>A0ABU9VQK9</accession>
<dbReference type="SUPFAM" id="SSF56014">
    <property type="entry name" value="Nitrite and sulphite reductase 4Fe-4S domain-like"/>
    <property type="match status" value="1"/>
</dbReference>
<dbReference type="InterPro" id="IPR045854">
    <property type="entry name" value="NO2/SO3_Rdtase_4Fe4S_sf"/>
</dbReference>
<keyword evidence="13" id="KW-0408">Iron</keyword>
<organism evidence="23 24">
    <name type="scientific">Alkalicoccobacillus gibsonii</name>
    <dbReference type="NCBI Taxonomy" id="79881"/>
    <lineage>
        <taxon>Bacteria</taxon>
        <taxon>Bacillati</taxon>
        <taxon>Bacillota</taxon>
        <taxon>Bacilli</taxon>
        <taxon>Bacillales</taxon>
        <taxon>Bacillaceae</taxon>
        <taxon>Alkalicoccobacillus</taxon>
    </lineage>
</organism>
<dbReference type="EMBL" id="JBCITK010000001">
    <property type="protein sequence ID" value="MEN0645161.1"/>
    <property type="molecule type" value="Genomic_DNA"/>
</dbReference>
<dbReference type="Proteomes" id="UP001418796">
    <property type="component" value="Unassembled WGS sequence"/>
</dbReference>
<gene>
    <name evidence="23" type="primary">nirB</name>
    <name evidence="23" type="ORF">MKY91_18530</name>
</gene>
<keyword evidence="15 17" id="KW-0534">Nitrate assimilation</keyword>
<feature type="domain" description="Nitrite/Sulfite reductase ferredoxin-like" evidence="19">
    <location>
        <begin position="558"/>
        <end position="619"/>
    </location>
</feature>
<evidence type="ECO:0000259" key="20">
    <source>
        <dbReference type="Pfam" id="PF04324"/>
    </source>
</evidence>
<dbReference type="InterPro" id="IPR006067">
    <property type="entry name" value="NO2/SO3_Rdtase_4Fe4S_dom"/>
</dbReference>
<dbReference type="PIRSF" id="PIRSF037149">
    <property type="entry name" value="NirB"/>
    <property type="match status" value="1"/>
</dbReference>
<feature type="domain" description="BFD-like [2Fe-2S]-binding" evidence="20">
    <location>
        <begin position="421"/>
        <end position="469"/>
    </location>
</feature>
<evidence type="ECO:0000256" key="17">
    <source>
        <dbReference type="PIRNR" id="PIRNR037149"/>
    </source>
</evidence>
<comment type="cofactor">
    <cofactor evidence="16">
        <name>[2Fe-2S] cluster</name>
        <dbReference type="ChEBI" id="CHEBI:190135"/>
    </cofactor>
</comment>
<keyword evidence="8 17" id="KW-0285">Flavoprotein</keyword>
<evidence type="ECO:0000313" key="24">
    <source>
        <dbReference type="Proteomes" id="UP001418796"/>
    </source>
</evidence>
<evidence type="ECO:0000256" key="14">
    <source>
        <dbReference type="ARBA" id="ARBA00023014"/>
    </source>
</evidence>
<dbReference type="Gene3D" id="3.30.413.10">
    <property type="entry name" value="Sulfite Reductase Hemoprotein, domain 1"/>
    <property type="match status" value="1"/>
</dbReference>
<keyword evidence="11 17" id="KW-0274">FAD</keyword>
<reference evidence="23 24" key="1">
    <citation type="submission" date="2024-03" db="EMBL/GenBank/DDBJ databases">
        <title>Bacilli Hybrid Assemblies.</title>
        <authorList>
            <person name="Kovac J."/>
        </authorList>
    </citation>
    <scope>NUCLEOTIDE SEQUENCE [LARGE SCALE GENOMIC DNA]</scope>
    <source>
        <strain evidence="23 24">FSL R7-0666</strain>
    </source>
</reference>
<keyword evidence="7" id="KW-0349">Heme</keyword>
<evidence type="ECO:0000259" key="18">
    <source>
        <dbReference type="Pfam" id="PF01077"/>
    </source>
</evidence>
<dbReference type="Pfam" id="PF07992">
    <property type="entry name" value="Pyr_redox_2"/>
    <property type="match status" value="1"/>
</dbReference>
<feature type="domain" description="NADH-rubredoxin oxidoreductase C-terminal" evidence="22">
    <location>
        <begin position="321"/>
        <end position="387"/>
    </location>
</feature>
<dbReference type="Gene3D" id="1.10.10.1100">
    <property type="entry name" value="BFD-like [2Fe-2S]-binding domain"/>
    <property type="match status" value="1"/>
</dbReference>
<evidence type="ECO:0000256" key="16">
    <source>
        <dbReference type="ARBA" id="ARBA00034078"/>
    </source>
</evidence>
<feature type="domain" description="Nitrite/sulphite reductase 4Fe-4S" evidence="18">
    <location>
        <begin position="628"/>
        <end position="762"/>
    </location>
</feature>
<dbReference type="PANTHER" id="PTHR43809:SF1">
    <property type="entry name" value="NITRITE REDUCTASE (NADH) LARGE SUBUNIT"/>
    <property type="match status" value="1"/>
</dbReference>
<evidence type="ECO:0000256" key="8">
    <source>
        <dbReference type="ARBA" id="ARBA00022630"/>
    </source>
</evidence>
<dbReference type="PRINTS" id="PR00397">
    <property type="entry name" value="SIROHAEM"/>
</dbReference>
<dbReference type="InterPro" id="IPR036136">
    <property type="entry name" value="Nit/Sulf_reduc_fer-like_dom_sf"/>
</dbReference>
<sequence>MLKQKIILIGNGMAGIRTLEEIIKKDPHKFEITVFGEEPHPNYNRILLSSVLQGDASIESIVLNSYEWYAENQIELFTGDPVVKVDTTAQKVTSQNGISRSYDHLIFATGSNPFMLPLPGADKEGVIAFRNIQDCETMIDTAKNYKKAAVIGGGLLGLEAARGLLNLNMEVEVIHIADYLMERQLDDQAGKMLKEELEKQGMTFRLNAHTERLTGKKRVDGVRFKDGSQLDADLVVMAVGIKPNVSLAKDSGLEVNRAIIVNDYMQTSVKNVYAVGECAEHAGVVYGLVAPLYEQGKALAEHVCADEPLSKPGYQGSIVYTQLKVSGVDVFSAGRFQDGEHTKSIRVHDEFEGIFKKVVVEDNKVIGAVLFGDTSDSPRLLTMMRNEQDISKMSKVAILPSENESDERESVVVAMADSETICGCNGVTKGDIVKAINDQGLTTVDQVKACTNASRSCGGCKPLVAELLTHATGEEATNQKEPICGCTDLSHEEVTAEIKDKGLNYVREVMNVLGWSTENGCSKCRPALNYYLGLNQPIEYKDDSTSKFVNERLHANIQNDGTFSVVPRMYGGVTNPDQLRKIADVADKYNVPLLKVTGGQRIDLLGIAKEDLPKVWTDLGMRSGYAYGKSIRTVKTCVGESFCRFGTQDSIGLGIQIEKKYEGLSTPHKVKMAVSACPRNCAESGIKDIGVVGVEGAWEIYVGGNGGVDLRGGDLFAKVATDQEVIDFISSFLQFYREDARYLERTSHWVERVGLDHIKEVLADVETRAQLIERVELALSGQQDPWNEVLESKDKQATLYEKKEVEVIN</sequence>
<comment type="similarity">
    <text evidence="5">Belongs to the nitrite and sulfite reductase 4Fe-4S domain family.</text>
</comment>
<comment type="cofactor">
    <cofactor evidence="2">
        <name>[4Fe-4S] cluster</name>
        <dbReference type="ChEBI" id="CHEBI:49883"/>
    </cofactor>
</comment>
<dbReference type="InterPro" id="IPR023753">
    <property type="entry name" value="FAD/NAD-binding_dom"/>
</dbReference>
<evidence type="ECO:0000259" key="19">
    <source>
        <dbReference type="Pfam" id="PF03460"/>
    </source>
</evidence>
<keyword evidence="10" id="KW-0479">Metal-binding</keyword>
<dbReference type="InterPro" id="IPR007419">
    <property type="entry name" value="BFD-like_2Fe2S-bd_dom"/>
</dbReference>
<dbReference type="SUPFAM" id="SSF51905">
    <property type="entry name" value="FAD/NAD(P)-binding domain"/>
    <property type="match status" value="2"/>
</dbReference>
<dbReference type="Gene3D" id="3.90.480.20">
    <property type="match status" value="1"/>
</dbReference>
<dbReference type="PRINTS" id="PR00411">
    <property type="entry name" value="PNDRDTASEI"/>
</dbReference>
<evidence type="ECO:0000259" key="22">
    <source>
        <dbReference type="Pfam" id="PF18267"/>
    </source>
</evidence>
<dbReference type="NCBIfam" id="TIGR02374">
    <property type="entry name" value="nitri_red_nirB"/>
    <property type="match status" value="1"/>
</dbReference>
<evidence type="ECO:0000256" key="4">
    <source>
        <dbReference type="ARBA" id="ARBA00005096"/>
    </source>
</evidence>
<dbReference type="Pfam" id="PF04324">
    <property type="entry name" value="Fer2_BFD"/>
    <property type="match status" value="2"/>
</dbReference>
<evidence type="ECO:0000256" key="7">
    <source>
        <dbReference type="ARBA" id="ARBA00022617"/>
    </source>
</evidence>
<dbReference type="Pfam" id="PF03460">
    <property type="entry name" value="NIR_SIR_ferr"/>
    <property type="match status" value="1"/>
</dbReference>
<feature type="domain" description="BFD-like [2Fe-2S]-binding" evidence="20">
    <location>
        <begin position="483"/>
        <end position="532"/>
    </location>
</feature>
<comment type="caution">
    <text evidence="23">The sequence shown here is derived from an EMBL/GenBank/DDBJ whole genome shotgun (WGS) entry which is preliminary data.</text>
</comment>
<dbReference type="InterPro" id="IPR036188">
    <property type="entry name" value="FAD/NAD-bd_sf"/>
</dbReference>
<dbReference type="PRINTS" id="PR00368">
    <property type="entry name" value="FADPNR"/>
</dbReference>
<dbReference type="Gene3D" id="3.50.50.60">
    <property type="entry name" value="FAD/NAD(P)-binding domain"/>
    <property type="match status" value="2"/>
</dbReference>
<evidence type="ECO:0000256" key="10">
    <source>
        <dbReference type="ARBA" id="ARBA00022723"/>
    </source>
</evidence>
<dbReference type="Pfam" id="PF18267">
    <property type="entry name" value="Rubredoxin_C"/>
    <property type="match status" value="1"/>
</dbReference>
<evidence type="ECO:0000256" key="13">
    <source>
        <dbReference type="ARBA" id="ARBA00023004"/>
    </source>
</evidence>
<evidence type="ECO:0000256" key="9">
    <source>
        <dbReference type="ARBA" id="ARBA00022714"/>
    </source>
</evidence>